<keyword evidence="2" id="KW-1185">Reference proteome</keyword>
<accession>A0ACC2GY96</accession>
<name>A0ACC2GY96_DALPE</name>
<dbReference type="EMBL" id="CM055734">
    <property type="protein sequence ID" value="KAJ8008728.1"/>
    <property type="molecule type" value="Genomic_DNA"/>
</dbReference>
<organism evidence="1 2">
    <name type="scientific">Dallia pectoralis</name>
    <name type="common">Alaska blackfish</name>
    <dbReference type="NCBI Taxonomy" id="75939"/>
    <lineage>
        <taxon>Eukaryota</taxon>
        <taxon>Metazoa</taxon>
        <taxon>Chordata</taxon>
        <taxon>Craniata</taxon>
        <taxon>Vertebrata</taxon>
        <taxon>Euteleostomi</taxon>
        <taxon>Actinopterygii</taxon>
        <taxon>Neopterygii</taxon>
        <taxon>Teleostei</taxon>
        <taxon>Protacanthopterygii</taxon>
        <taxon>Esociformes</taxon>
        <taxon>Umbridae</taxon>
        <taxon>Dallia</taxon>
    </lineage>
</organism>
<comment type="caution">
    <text evidence="1">The sequence shown here is derived from an EMBL/GenBank/DDBJ whole genome shotgun (WGS) entry which is preliminary data.</text>
</comment>
<protein>
    <submittedName>
        <fullName evidence="1">Uncharacterized protein</fullName>
    </submittedName>
</protein>
<gene>
    <name evidence="1" type="ORF">DPEC_G00081430</name>
</gene>
<evidence type="ECO:0000313" key="2">
    <source>
        <dbReference type="Proteomes" id="UP001157502"/>
    </source>
</evidence>
<sequence length="244" mass="27224">MASSPCRVFAALLPPAGDVYRDKNIPRTAQQTQNSPRVVQVTGSAEISCPADRATVSVSVTNCKETVNDVANSISRRVEYILQTLRQHNVKEEELSVMRHINRSENLYTMDALVTVVFLDFVKMERVCVVLLEKLDQSVCVSQPHYYHSQECLSLLRRRVCVAAVENARLKASEVCGMLGQTLGLPLLVREEETTEMLTDEGRDGGTEGGQGRKRESGRQPSITATSCVFVSFNLTTQHRHTRR</sequence>
<proteinExistence type="predicted"/>
<reference evidence="1" key="1">
    <citation type="submission" date="2021-05" db="EMBL/GenBank/DDBJ databases">
        <authorList>
            <person name="Pan Q."/>
            <person name="Jouanno E."/>
            <person name="Zahm M."/>
            <person name="Klopp C."/>
            <person name="Cabau C."/>
            <person name="Louis A."/>
            <person name="Berthelot C."/>
            <person name="Parey E."/>
            <person name="Roest Crollius H."/>
            <person name="Montfort J."/>
            <person name="Robinson-Rechavi M."/>
            <person name="Bouchez O."/>
            <person name="Lampietro C."/>
            <person name="Lopez Roques C."/>
            <person name="Donnadieu C."/>
            <person name="Postlethwait J."/>
            <person name="Bobe J."/>
            <person name="Dillon D."/>
            <person name="Chandos A."/>
            <person name="von Hippel F."/>
            <person name="Guiguen Y."/>
        </authorList>
    </citation>
    <scope>NUCLEOTIDE SEQUENCE</scope>
    <source>
        <strain evidence="1">YG-Jan2019</strain>
    </source>
</reference>
<evidence type="ECO:0000313" key="1">
    <source>
        <dbReference type="EMBL" id="KAJ8008728.1"/>
    </source>
</evidence>
<dbReference type="Proteomes" id="UP001157502">
    <property type="component" value="Chromosome 7"/>
</dbReference>